<dbReference type="CDD" id="cd01285">
    <property type="entry name" value="nucleoside_deaminase"/>
    <property type="match status" value="1"/>
</dbReference>
<evidence type="ECO:0000256" key="1">
    <source>
        <dbReference type="ARBA" id="ARBA00006576"/>
    </source>
</evidence>
<dbReference type="GO" id="GO:0047974">
    <property type="term" value="F:guanosine deaminase activity"/>
    <property type="evidence" value="ECO:0007669"/>
    <property type="project" value="TreeGrafter"/>
</dbReference>
<dbReference type="EMBL" id="QEHR01000003">
    <property type="protein sequence ID" value="PVW15894.1"/>
    <property type="molecule type" value="Genomic_DNA"/>
</dbReference>
<proteinExistence type="inferred from homology"/>
<dbReference type="PANTHER" id="PTHR11079">
    <property type="entry name" value="CYTOSINE DEAMINASE FAMILY MEMBER"/>
    <property type="match status" value="1"/>
</dbReference>
<name>A0A2U0I494_9FLAO</name>
<evidence type="ECO:0000313" key="7">
    <source>
        <dbReference type="Proteomes" id="UP000245962"/>
    </source>
</evidence>
<comment type="caution">
    <text evidence="6">The sequence shown here is derived from an EMBL/GenBank/DDBJ whole genome shotgun (WGS) entry which is preliminary data.</text>
</comment>
<protein>
    <submittedName>
        <fullName evidence="6">tRNA-specific adenosine deaminase</fullName>
    </submittedName>
</protein>
<gene>
    <name evidence="6" type="ORF">DDV96_06415</name>
</gene>
<dbReference type="PROSITE" id="PS51747">
    <property type="entry name" value="CYT_DCMP_DEAMINASES_2"/>
    <property type="match status" value="1"/>
</dbReference>
<dbReference type="RefSeq" id="WP_116693917.1">
    <property type="nucleotide sequence ID" value="NZ_QEHR01000003.1"/>
</dbReference>
<dbReference type="InterPro" id="IPR016193">
    <property type="entry name" value="Cytidine_deaminase-like"/>
</dbReference>
<evidence type="ECO:0000256" key="2">
    <source>
        <dbReference type="ARBA" id="ARBA00022723"/>
    </source>
</evidence>
<dbReference type="PANTHER" id="PTHR11079:SF161">
    <property type="entry name" value="CMP_DCMP-TYPE DEAMINASE DOMAIN-CONTAINING PROTEIN"/>
    <property type="match status" value="1"/>
</dbReference>
<dbReference type="SUPFAM" id="SSF53927">
    <property type="entry name" value="Cytidine deaminase-like"/>
    <property type="match status" value="1"/>
</dbReference>
<dbReference type="OrthoDB" id="9802676at2"/>
<keyword evidence="2" id="KW-0479">Metal-binding</keyword>
<keyword evidence="4" id="KW-0862">Zinc</keyword>
<dbReference type="Proteomes" id="UP000245962">
    <property type="component" value="Unassembled WGS sequence"/>
</dbReference>
<dbReference type="Gene3D" id="3.40.140.10">
    <property type="entry name" value="Cytidine Deaminase, domain 2"/>
    <property type="match status" value="1"/>
</dbReference>
<keyword evidence="7" id="KW-1185">Reference proteome</keyword>
<dbReference type="InterPro" id="IPR002125">
    <property type="entry name" value="CMP_dCMP_dom"/>
</dbReference>
<feature type="domain" description="CMP/dCMP-type deaminase" evidence="5">
    <location>
        <begin position="8"/>
        <end position="139"/>
    </location>
</feature>
<accession>A0A2U0I494</accession>
<dbReference type="Pfam" id="PF00383">
    <property type="entry name" value="dCMP_cyt_deam_1"/>
    <property type="match status" value="1"/>
</dbReference>
<evidence type="ECO:0000313" key="6">
    <source>
        <dbReference type="EMBL" id="PVW15894.1"/>
    </source>
</evidence>
<organism evidence="6 7">
    <name type="scientific">Marixanthomonas spongiae</name>
    <dbReference type="NCBI Taxonomy" id="2174845"/>
    <lineage>
        <taxon>Bacteria</taxon>
        <taxon>Pseudomonadati</taxon>
        <taxon>Bacteroidota</taxon>
        <taxon>Flavobacteriia</taxon>
        <taxon>Flavobacteriales</taxon>
        <taxon>Flavobacteriaceae</taxon>
        <taxon>Marixanthomonas</taxon>
    </lineage>
</organism>
<dbReference type="GO" id="GO:0008270">
    <property type="term" value="F:zinc ion binding"/>
    <property type="evidence" value="ECO:0007669"/>
    <property type="project" value="InterPro"/>
</dbReference>
<keyword evidence="3" id="KW-0378">Hydrolase</keyword>
<sequence length="163" mass="18353">MNTPNYTEEDKKFMQRAIALAELGMDANAGGPFGAVVVKNGEIIAEGHNNVTSTNDPTAHAEVVAIRRACEKLNSFQLTDCVVYTSCEPCPMCLGAIYWARPKKVFYGCNREDAAEINFDDQFIYDEIDKEVDNRSIDFVRILRDEAVTVFNKWADKHDKTAY</sequence>
<dbReference type="PROSITE" id="PS00903">
    <property type="entry name" value="CYT_DCMP_DEAMINASES_1"/>
    <property type="match status" value="1"/>
</dbReference>
<comment type="similarity">
    <text evidence="1">Belongs to the cytidine and deoxycytidylate deaminase family.</text>
</comment>
<reference evidence="6 7" key="1">
    <citation type="submission" date="2018-04" db="EMBL/GenBank/DDBJ databases">
        <title>Marixanthomonas spongiae HN-E44 sp. nov., isolated from a marine sponge.</title>
        <authorList>
            <person name="Luo L."/>
            <person name="Zhuang L."/>
        </authorList>
    </citation>
    <scope>NUCLEOTIDE SEQUENCE [LARGE SCALE GENOMIC DNA]</scope>
    <source>
        <strain evidence="6 7">HN-E44</strain>
    </source>
</reference>
<evidence type="ECO:0000256" key="4">
    <source>
        <dbReference type="ARBA" id="ARBA00022833"/>
    </source>
</evidence>
<evidence type="ECO:0000256" key="3">
    <source>
        <dbReference type="ARBA" id="ARBA00022801"/>
    </source>
</evidence>
<dbReference type="FunFam" id="3.40.140.10:FF:000011">
    <property type="entry name" value="tRNA-specific adenosine deaminase"/>
    <property type="match status" value="1"/>
</dbReference>
<evidence type="ECO:0000259" key="5">
    <source>
        <dbReference type="PROSITE" id="PS51747"/>
    </source>
</evidence>
<dbReference type="AlphaFoldDB" id="A0A2U0I494"/>
<dbReference type="GO" id="GO:0006152">
    <property type="term" value="P:purine nucleoside catabolic process"/>
    <property type="evidence" value="ECO:0007669"/>
    <property type="project" value="TreeGrafter"/>
</dbReference>
<dbReference type="InterPro" id="IPR016192">
    <property type="entry name" value="APOBEC/CMP_deaminase_Zn-bd"/>
</dbReference>